<proteinExistence type="inferred from homology"/>
<dbReference type="Pfam" id="PF05504">
    <property type="entry name" value="Spore_GerAC"/>
    <property type="match status" value="1"/>
</dbReference>
<evidence type="ECO:0000256" key="1">
    <source>
        <dbReference type="ARBA" id="ARBA00004635"/>
    </source>
</evidence>
<protein>
    <submittedName>
        <fullName evidence="10">Uncharacterized protein</fullName>
    </submittedName>
</protein>
<sequence>MRGRRARAWMAVSLILVLFSLLLTGCWDNRELEERTSVVALAVDREQSQDTDAKMVKVAVQIPIPIKIAGSGGGSAGEGGKNAVKVMSATGESMADALRQLQQQLNQELFYGHTRVIAVSQDIAEEDMAGIIDAIRRTPQMRRLLWLLVTPGPAVDLLNSDPKLEQIPIVYVMDLIENGSKQGRIPDITLGHWFIDRSSTGVEPIANLIEPDKQDVKWEGLAMFHDDKMVGTLNEQESWVLMNLREEQTGGNITIVSPIIPKKKNHTDYITVHPKKVHTKTRVTPDGDTFRMTAQVELEVDVIESMGALNFTDEVTFRSVEKALTDEMNKRAKHLVEKVQKQYKVDVFSLGDKVRARCYDRFEQIPNWSEVFPKTKIDVKYSVLIRRVGMKMH</sequence>
<evidence type="ECO:0000256" key="7">
    <source>
        <dbReference type="ARBA" id="ARBA00023288"/>
    </source>
</evidence>
<dbReference type="InterPro" id="IPR046953">
    <property type="entry name" value="Spore_GerAC-like_C"/>
</dbReference>
<evidence type="ECO:0000256" key="2">
    <source>
        <dbReference type="ARBA" id="ARBA00007886"/>
    </source>
</evidence>
<name>A0A074LPV0_9BACL</name>
<dbReference type="PANTHER" id="PTHR35789">
    <property type="entry name" value="SPORE GERMINATION PROTEIN B3"/>
    <property type="match status" value="1"/>
</dbReference>
<dbReference type="PANTHER" id="PTHR35789:SF1">
    <property type="entry name" value="SPORE GERMINATION PROTEIN B3"/>
    <property type="match status" value="1"/>
</dbReference>
<keyword evidence="4" id="KW-0732">Signal</keyword>
<evidence type="ECO:0000313" key="11">
    <source>
        <dbReference type="Proteomes" id="UP000027931"/>
    </source>
</evidence>
<dbReference type="InterPro" id="IPR008844">
    <property type="entry name" value="Spore_GerAC-like"/>
</dbReference>
<keyword evidence="5" id="KW-0472">Membrane</keyword>
<evidence type="ECO:0000256" key="4">
    <source>
        <dbReference type="ARBA" id="ARBA00022729"/>
    </source>
</evidence>
<evidence type="ECO:0000256" key="5">
    <source>
        <dbReference type="ARBA" id="ARBA00023136"/>
    </source>
</evidence>
<keyword evidence="6" id="KW-0564">Palmitate</keyword>
<dbReference type="InterPro" id="IPR057336">
    <property type="entry name" value="GerAC_N"/>
</dbReference>
<organism evidence="10 11">
    <name type="scientific">Tumebacillus flagellatus</name>
    <dbReference type="NCBI Taxonomy" id="1157490"/>
    <lineage>
        <taxon>Bacteria</taxon>
        <taxon>Bacillati</taxon>
        <taxon>Bacillota</taxon>
        <taxon>Bacilli</taxon>
        <taxon>Bacillales</taxon>
        <taxon>Alicyclobacillaceae</taxon>
        <taxon>Tumebacillus</taxon>
    </lineage>
</organism>
<accession>A0A074LPV0</accession>
<dbReference type="OrthoDB" id="9816067at2"/>
<dbReference type="eggNOG" id="ENOG502Z7MM">
    <property type="taxonomic scope" value="Bacteria"/>
</dbReference>
<gene>
    <name evidence="10" type="ORF">EL26_14925</name>
</gene>
<dbReference type="RefSeq" id="WP_052036387.1">
    <property type="nucleotide sequence ID" value="NZ_JMIR01000021.1"/>
</dbReference>
<dbReference type="GO" id="GO:0009847">
    <property type="term" value="P:spore germination"/>
    <property type="evidence" value="ECO:0007669"/>
    <property type="project" value="InterPro"/>
</dbReference>
<dbReference type="EMBL" id="JMIR01000021">
    <property type="protein sequence ID" value="KEO82525.1"/>
    <property type="molecule type" value="Genomic_DNA"/>
</dbReference>
<dbReference type="PROSITE" id="PS51257">
    <property type="entry name" value="PROKAR_LIPOPROTEIN"/>
    <property type="match status" value="1"/>
</dbReference>
<feature type="domain" description="Spore germination GerAC-like C-terminal" evidence="8">
    <location>
        <begin position="219"/>
        <end position="389"/>
    </location>
</feature>
<dbReference type="GO" id="GO:0016020">
    <property type="term" value="C:membrane"/>
    <property type="evidence" value="ECO:0007669"/>
    <property type="project" value="UniProtKB-SubCell"/>
</dbReference>
<reference evidence="10 11" key="1">
    <citation type="journal article" date="2013" name="Int. J. Syst. Evol. Microbiol.">
        <title>Tumebacillus flagellatus sp. nov., an alpha-amylase/pullulanase-producing bacterium isolated from cassava wastewater.</title>
        <authorList>
            <person name="Wang Q."/>
            <person name="Xie N."/>
            <person name="Qin Y."/>
            <person name="Shen N."/>
            <person name="Zhu J."/>
            <person name="Mi H."/>
            <person name="Huang R."/>
        </authorList>
    </citation>
    <scope>NUCLEOTIDE SEQUENCE [LARGE SCALE GENOMIC DNA]</scope>
    <source>
        <strain evidence="10 11">GST4</strain>
    </source>
</reference>
<evidence type="ECO:0000259" key="9">
    <source>
        <dbReference type="Pfam" id="PF25198"/>
    </source>
</evidence>
<keyword evidence="11" id="KW-1185">Reference proteome</keyword>
<dbReference type="Proteomes" id="UP000027931">
    <property type="component" value="Unassembled WGS sequence"/>
</dbReference>
<comment type="subcellular location">
    <subcellularLocation>
        <location evidence="1">Membrane</location>
        <topology evidence="1">Lipid-anchor</topology>
    </subcellularLocation>
</comment>
<evidence type="ECO:0000259" key="8">
    <source>
        <dbReference type="Pfam" id="PF05504"/>
    </source>
</evidence>
<comment type="similarity">
    <text evidence="2">Belongs to the GerABKC lipoprotein family.</text>
</comment>
<comment type="caution">
    <text evidence="10">The sequence shown here is derived from an EMBL/GenBank/DDBJ whole genome shotgun (WGS) entry which is preliminary data.</text>
</comment>
<evidence type="ECO:0000256" key="3">
    <source>
        <dbReference type="ARBA" id="ARBA00022544"/>
    </source>
</evidence>
<evidence type="ECO:0000313" key="10">
    <source>
        <dbReference type="EMBL" id="KEO82525.1"/>
    </source>
</evidence>
<dbReference type="AlphaFoldDB" id="A0A074LPV0"/>
<dbReference type="Pfam" id="PF25198">
    <property type="entry name" value="Spore_GerAC_N"/>
    <property type="match status" value="1"/>
</dbReference>
<dbReference type="InterPro" id="IPR038501">
    <property type="entry name" value="Spore_GerAC_C_sf"/>
</dbReference>
<dbReference type="STRING" id="1157490.EL26_14925"/>
<evidence type="ECO:0000256" key="6">
    <source>
        <dbReference type="ARBA" id="ARBA00023139"/>
    </source>
</evidence>
<keyword evidence="3" id="KW-0309">Germination</keyword>
<keyword evidence="7" id="KW-0449">Lipoprotein</keyword>
<dbReference type="Gene3D" id="3.30.300.210">
    <property type="entry name" value="Nutrient germinant receptor protein C, domain 3"/>
    <property type="match status" value="1"/>
</dbReference>
<dbReference type="NCBIfam" id="TIGR02887">
    <property type="entry name" value="spore_ger_x_C"/>
    <property type="match status" value="1"/>
</dbReference>
<feature type="domain" description="Spore germination protein N-terminal" evidence="9">
    <location>
        <begin position="28"/>
        <end position="210"/>
    </location>
</feature>